<sequence length="171" mass="20586">MYPDAYIDYLFHFHTDRDYFECHEILEEHWKQDHKRPVWVGLIQIAVALYHHRRNNIQGAKRMMKKAALLLHREKEAVEQLGIHYEQLEQLLQWYIQRVEQGETYQSINLPIADEALLAKCLEYCQKRGGAWGKESDLRNEFLLHKHALRDRSDVIAARMQSKQKKRRPKH</sequence>
<dbReference type="InterPro" id="IPR005500">
    <property type="entry name" value="DUF309"/>
</dbReference>
<dbReference type="PANTHER" id="PTHR34796:SF1">
    <property type="entry name" value="EXPRESSED PROTEIN"/>
    <property type="match status" value="1"/>
</dbReference>
<proteinExistence type="predicted"/>
<protein>
    <submittedName>
        <fullName evidence="1">DUF309 domain-containing protein</fullName>
    </submittedName>
</protein>
<organism evidence="1 2">
    <name type="scientific">Anoxybacteroides rupiense</name>
    <dbReference type="NCBI Taxonomy" id="311460"/>
    <lineage>
        <taxon>Bacteria</taxon>
        <taxon>Bacillati</taxon>
        <taxon>Bacillota</taxon>
        <taxon>Bacilli</taxon>
        <taxon>Bacillales</taxon>
        <taxon>Anoxybacillaceae</taxon>
        <taxon>Anoxybacteroides</taxon>
    </lineage>
</organism>
<accession>A0ABD5IV57</accession>
<evidence type="ECO:0000313" key="1">
    <source>
        <dbReference type="EMBL" id="MED5052073.1"/>
    </source>
</evidence>
<dbReference type="PANTHER" id="PTHR34796">
    <property type="entry name" value="EXPRESSED PROTEIN"/>
    <property type="match status" value="1"/>
</dbReference>
<dbReference type="SUPFAM" id="SSF140663">
    <property type="entry name" value="TTHA0068-like"/>
    <property type="match status" value="1"/>
</dbReference>
<dbReference type="Gene3D" id="1.10.3450.10">
    <property type="entry name" value="TTHA0068-like"/>
    <property type="match status" value="1"/>
</dbReference>
<dbReference type="AlphaFoldDB" id="A0ABD5IV57"/>
<dbReference type="Proteomes" id="UP001339962">
    <property type="component" value="Unassembled WGS sequence"/>
</dbReference>
<gene>
    <name evidence="1" type="ORF">P9850_09435</name>
</gene>
<name>A0ABD5IV57_9BACL</name>
<reference evidence="1 2" key="1">
    <citation type="submission" date="2023-03" db="EMBL/GenBank/DDBJ databases">
        <title>Bacillus Genome Sequencing.</title>
        <authorList>
            <person name="Dunlap C."/>
        </authorList>
    </citation>
    <scope>NUCLEOTIDE SEQUENCE [LARGE SCALE GENOMIC DNA]</scope>
    <source>
        <strain evidence="1 2">NRS-38</strain>
    </source>
</reference>
<dbReference type="EMBL" id="JARTLI010000013">
    <property type="protein sequence ID" value="MED5052073.1"/>
    <property type="molecule type" value="Genomic_DNA"/>
</dbReference>
<comment type="caution">
    <text evidence="1">The sequence shown here is derived from an EMBL/GenBank/DDBJ whole genome shotgun (WGS) entry which is preliminary data.</text>
</comment>
<dbReference type="InterPro" id="IPR023203">
    <property type="entry name" value="TTHA0068_sf"/>
</dbReference>
<evidence type="ECO:0000313" key="2">
    <source>
        <dbReference type="Proteomes" id="UP001339962"/>
    </source>
</evidence>
<dbReference type="Pfam" id="PF03745">
    <property type="entry name" value="DUF309"/>
    <property type="match status" value="1"/>
</dbReference>